<dbReference type="InterPro" id="IPR050638">
    <property type="entry name" value="AA-Vitamin_Transporters"/>
</dbReference>
<feature type="transmembrane region" description="Helical" evidence="6">
    <location>
        <begin position="12"/>
        <end position="34"/>
    </location>
</feature>
<keyword evidence="4 6" id="KW-1133">Transmembrane helix</keyword>
<feature type="transmembrane region" description="Helical" evidence="6">
    <location>
        <begin position="246"/>
        <end position="267"/>
    </location>
</feature>
<feature type="domain" description="EamA" evidence="7">
    <location>
        <begin position="21"/>
        <end position="148"/>
    </location>
</feature>
<evidence type="ECO:0000313" key="8">
    <source>
        <dbReference type="EMBL" id="SUJ27025.1"/>
    </source>
</evidence>
<dbReference type="Pfam" id="PF00892">
    <property type="entry name" value="EamA"/>
    <property type="match status" value="2"/>
</dbReference>
<dbReference type="Proteomes" id="UP000254893">
    <property type="component" value="Unassembled WGS sequence"/>
</dbReference>
<evidence type="ECO:0000259" key="7">
    <source>
        <dbReference type="Pfam" id="PF00892"/>
    </source>
</evidence>
<evidence type="ECO:0000313" key="9">
    <source>
        <dbReference type="Proteomes" id="UP000254893"/>
    </source>
</evidence>
<dbReference type="RefSeq" id="WP_115171408.1">
    <property type="nucleotide sequence ID" value="NZ_UGYW01000002.1"/>
</dbReference>
<evidence type="ECO:0000256" key="6">
    <source>
        <dbReference type="SAM" id="Phobius"/>
    </source>
</evidence>
<feature type="transmembrane region" description="Helical" evidence="6">
    <location>
        <begin position="131"/>
        <end position="153"/>
    </location>
</feature>
<accession>A0A380CTB1</accession>
<feature type="transmembrane region" description="Helical" evidence="6">
    <location>
        <begin position="279"/>
        <end position="295"/>
    </location>
</feature>
<comment type="subcellular location">
    <subcellularLocation>
        <location evidence="1">Membrane</location>
        <topology evidence="1">Multi-pass membrane protein</topology>
    </subcellularLocation>
</comment>
<evidence type="ECO:0000256" key="4">
    <source>
        <dbReference type="ARBA" id="ARBA00022989"/>
    </source>
</evidence>
<feature type="transmembrane region" description="Helical" evidence="6">
    <location>
        <begin position="301"/>
        <end position="322"/>
    </location>
</feature>
<evidence type="ECO:0000256" key="3">
    <source>
        <dbReference type="ARBA" id="ARBA00022692"/>
    </source>
</evidence>
<name>A0A380CTB1_SPHSI</name>
<dbReference type="InterPro" id="IPR037185">
    <property type="entry name" value="EmrE-like"/>
</dbReference>
<evidence type="ECO:0000256" key="1">
    <source>
        <dbReference type="ARBA" id="ARBA00004141"/>
    </source>
</evidence>
<keyword evidence="3 6" id="KW-0812">Transmembrane</keyword>
<reference evidence="8 9" key="1">
    <citation type="submission" date="2018-06" db="EMBL/GenBank/DDBJ databases">
        <authorList>
            <consortium name="Pathogen Informatics"/>
            <person name="Doyle S."/>
        </authorList>
    </citation>
    <scope>NUCLEOTIDE SEQUENCE [LARGE SCALE GENOMIC DNA]</scope>
    <source>
        <strain evidence="8 9">NCTC11388</strain>
    </source>
</reference>
<feature type="transmembrane region" description="Helical" evidence="6">
    <location>
        <begin position="40"/>
        <end position="62"/>
    </location>
</feature>
<dbReference type="AlphaFoldDB" id="A0A380CTB1"/>
<feature type="transmembrane region" description="Helical" evidence="6">
    <location>
        <begin position="100"/>
        <end position="119"/>
    </location>
</feature>
<dbReference type="SUPFAM" id="SSF103481">
    <property type="entry name" value="Multidrug resistance efflux transporter EmrE"/>
    <property type="match status" value="2"/>
</dbReference>
<protein>
    <submittedName>
        <fullName evidence="8">Uncharacterized inner membrane transporter yedA</fullName>
    </submittedName>
</protein>
<comment type="similarity">
    <text evidence="2">Belongs to the EamA transporter family.</text>
</comment>
<evidence type="ECO:0000256" key="5">
    <source>
        <dbReference type="ARBA" id="ARBA00023136"/>
    </source>
</evidence>
<dbReference type="PANTHER" id="PTHR32322">
    <property type="entry name" value="INNER MEMBRANE TRANSPORTER"/>
    <property type="match status" value="1"/>
</dbReference>
<feature type="transmembrane region" description="Helical" evidence="6">
    <location>
        <begin position="206"/>
        <end position="226"/>
    </location>
</feature>
<gene>
    <name evidence="8" type="primary">yedA</name>
    <name evidence="8" type="ORF">NCTC11388_04055</name>
</gene>
<feature type="domain" description="EamA" evidence="7">
    <location>
        <begin position="167"/>
        <end position="318"/>
    </location>
</feature>
<proteinExistence type="inferred from homology"/>
<organism evidence="8 9">
    <name type="scientific">Sphingobacterium spiritivorum</name>
    <name type="common">Flavobacterium spiritivorum</name>
    <dbReference type="NCBI Taxonomy" id="258"/>
    <lineage>
        <taxon>Bacteria</taxon>
        <taxon>Pseudomonadati</taxon>
        <taxon>Bacteroidota</taxon>
        <taxon>Sphingobacteriia</taxon>
        <taxon>Sphingobacteriales</taxon>
        <taxon>Sphingobacteriaceae</taxon>
        <taxon>Sphingobacterium</taxon>
    </lineage>
</organism>
<evidence type="ECO:0000256" key="2">
    <source>
        <dbReference type="ARBA" id="ARBA00007362"/>
    </source>
</evidence>
<sequence>MQANATLKKSNHGAMVIAAYAVVYIVWGSTFFFIEKALHSFPPFVLGSLRFITASVILMSYCKIKGYKLFQKKAVRDALVVGFLLLFIDMAAVIWAEQHISSGIVAIMSAAAAIWFVLLDRSKWKENFTSVPTIVGLFLGFLGVVMLFGEQLMISDGSSQKTVRVLAMIAMVVGSISWTVGSLYSKYSAKKESKPAEQPADQKEDLHVMVKTAWQMVIAGVMFTIVGLSNGEYANFDYTTVTTANWWALAYLIVFGSILAFSSYIWLLQVRPATEVSTYAYVNPIVAVILTYFFSDHVVTSLQISGLVVVLISVLLMNWNLYKDNTTVVAIRNKGFRRKSVIAPKESLRIQDVESDKRASEAIL</sequence>
<dbReference type="PANTHER" id="PTHR32322:SF2">
    <property type="entry name" value="EAMA DOMAIN-CONTAINING PROTEIN"/>
    <property type="match status" value="1"/>
</dbReference>
<feature type="transmembrane region" description="Helical" evidence="6">
    <location>
        <begin position="165"/>
        <end position="185"/>
    </location>
</feature>
<dbReference type="GO" id="GO:0016020">
    <property type="term" value="C:membrane"/>
    <property type="evidence" value="ECO:0007669"/>
    <property type="project" value="UniProtKB-SubCell"/>
</dbReference>
<dbReference type="InterPro" id="IPR000620">
    <property type="entry name" value="EamA_dom"/>
</dbReference>
<keyword evidence="5 6" id="KW-0472">Membrane</keyword>
<dbReference type="EMBL" id="UGYW01000002">
    <property type="protein sequence ID" value="SUJ27025.1"/>
    <property type="molecule type" value="Genomic_DNA"/>
</dbReference>
<feature type="transmembrane region" description="Helical" evidence="6">
    <location>
        <begin position="74"/>
        <end position="94"/>
    </location>
</feature>